<dbReference type="Gene3D" id="1.20.120.1220">
    <property type="match status" value="1"/>
</dbReference>
<feature type="transmembrane region" description="Helical" evidence="10">
    <location>
        <begin position="232"/>
        <end position="249"/>
    </location>
</feature>
<dbReference type="AlphaFoldDB" id="A0A7V4G7W2"/>
<feature type="domain" description="Prepilin peptidase A24 N-terminal" evidence="12">
    <location>
        <begin position="11"/>
        <end position="92"/>
    </location>
</feature>
<feature type="transmembrane region" description="Helical" evidence="10">
    <location>
        <begin position="190"/>
        <end position="212"/>
    </location>
</feature>
<evidence type="ECO:0000256" key="5">
    <source>
        <dbReference type="ARBA" id="ARBA00022692"/>
    </source>
</evidence>
<keyword evidence="9" id="KW-0808">Transferase</keyword>
<protein>
    <recommendedName>
        <fullName evidence="9">Prepilin leader peptidase/N-methyltransferase</fullName>
        <ecNumber evidence="9">2.1.1.-</ecNumber>
        <ecNumber evidence="9">3.4.23.43</ecNumber>
    </recommendedName>
</protein>
<name>A0A7V4G7W2_9BACT</name>
<accession>A0A7V4G7W2</accession>
<feature type="transmembrane region" description="Helical" evidence="10">
    <location>
        <begin position="124"/>
        <end position="143"/>
    </location>
</feature>
<evidence type="ECO:0000259" key="12">
    <source>
        <dbReference type="Pfam" id="PF06750"/>
    </source>
</evidence>
<dbReference type="Pfam" id="PF01478">
    <property type="entry name" value="Peptidase_A24"/>
    <property type="match status" value="1"/>
</dbReference>
<evidence type="ECO:0000256" key="7">
    <source>
        <dbReference type="ARBA" id="ARBA00023136"/>
    </source>
</evidence>
<evidence type="ECO:0000256" key="9">
    <source>
        <dbReference type="RuleBase" id="RU003794"/>
    </source>
</evidence>
<dbReference type="GO" id="GO:0005886">
    <property type="term" value="C:plasma membrane"/>
    <property type="evidence" value="ECO:0007669"/>
    <property type="project" value="UniProtKB-SubCell"/>
</dbReference>
<gene>
    <name evidence="13" type="ORF">ENT08_04635</name>
</gene>
<keyword evidence="3" id="KW-1003">Cell membrane</keyword>
<dbReference type="PANTHER" id="PTHR30487">
    <property type="entry name" value="TYPE 4 PREPILIN-LIKE PROTEINS LEADER PEPTIDE-PROCESSING ENZYME"/>
    <property type="match status" value="1"/>
</dbReference>
<dbReference type="EC" id="2.1.1.-" evidence="9"/>
<keyword evidence="7 10" id="KW-0472">Membrane</keyword>
<evidence type="ECO:0000256" key="2">
    <source>
        <dbReference type="ARBA" id="ARBA00005801"/>
    </source>
</evidence>
<dbReference type="PANTHER" id="PTHR30487:SF0">
    <property type="entry name" value="PREPILIN LEADER PEPTIDASE_N-METHYLTRANSFERASE-RELATED"/>
    <property type="match status" value="1"/>
</dbReference>
<feature type="transmembrane region" description="Helical" evidence="10">
    <location>
        <begin position="98"/>
        <end position="117"/>
    </location>
</feature>
<dbReference type="InterPro" id="IPR000045">
    <property type="entry name" value="Prepilin_IV_endopep_pep"/>
</dbReference>
<keyword evidence="4" id="KW-0997">Cell inner membrane</keyword>
<evidence type="ECO:0000256" key="3">
    <source>
        <dbReference type="ARBA" id="ARBA00022475"/>
    </source>
</evidence>
<reference evidence="13" key="1">
    <citation type="journal article" date="2020" name="mSystems">
        <title>Genome- and Community-Level Interaction Insights into Carbon Utilization and Element Cycling Functions of Hydrothermarchaeota in Hydrothermal Sediment.</title>
        <authorList>
            <person name="Zhou Z."/>
            <person name="Liu Y."/>
            <person name="Xu W."/>
            <person name="Pan J."/>
            <person name="Luo Z.H."/>
            <person name="Li M."/>
        </authorList>
    </citation>
    <scope>NUCLEOTIDE SEQUENCE [LARGE SCALE GENOMIC DNA]</scope>
    <source>
        <strain evidence="13">SpSt-548</strain>
    </source>
</reference>
<evidence type="ECO:0000259" key="11">
    <source>
        <dbReference type="Pfam" id="PF01478"/>
    </source>
</evidence>
<evidence type="ECO:0000256" key="4">
    <source>
        <dbReference type="ARBA" id="ARBA00022519"/>
    </source>
</evidence>
<comment type="catalytic activity">
    <reaction evidence="9">
        <text>Typically cleaves a -Gly-|-Phe- bond to release an N-terminal, basic peptide of 5-8 residues from type IV prepilin, and then N-methylates the new N-terminal amino group, the methyl donor being S-adenosyl-L-methionine.</text>
        <dbReference type="EC" id="3.4.23.43"/>
    </reaction>
</comment>
<evidence type="ECO:0000256" key="8">
    <source>
        <dbReference type="RuleBase" id="RU003793"/>
    </source>
</evidence>
<dbReference type="EMBL" id="DSXI01000275">
    <property type="protein sequence ID" value="HGS05014.1"/>
    <property type="molecule type" value="Genomic_DNA"/>
</dbReference>
<keyword evidence="6 10" id="KW-1133">Transmembrane helix</keyword>
<dbReference type="PRINTS" id="PR00864">
    <property type="entry name" value="PREPILNPTASE"/>
</dbReference>
<feature type="domain" description="Prepilin type IV endopeptidase peptidase" evidence="11">
    <location>
        <begin position="104"/>
        <end position="218"/>
    </location>
</feature>
<evidence type="ECO:0000256" key="1">
    <source>
        <dbReference type="ARBA" id="ARBA00004429"/>
    </source>
</evidence>
<keyword evidence="9" id="KW-0511">Multifunctional enzyme</keyword>
<dbReference type="InterPro" id="IPR010627">
    <property type="entry name" value="Prepilin_pept_A24_N"/>
</dbReference>
<dbReference type="GO" id="GO:0004190">
    <property type="term" value="F:aspartic-type endopeptidase activity"/>
    <property type="evidence" value="ECO:0007669"/>
    <property type="project" value="UniProtKB-EC"/>
</dbReference>
<comment type="caution">
    <text evidence="13">The sequence shown here is derived from an EMBL/GenBank/DDBJ whole genome shotgun (WGS) entry which is preliminary data.</text>
</comment>
<comment type="function">
    <text evidence="9">Plays an essential role in type IV pili and type II pseudopili formation by proteolytically removing the leader sequence from substrate proteins and subsequently monomethylating the alpha-amino group of the newly exposed N-terminal phenylalanine.</text>
</comment>
<organism evidence="13">
    <name type="scientific">Desulfobacca acetoxidans</name>
    <dbReference type="NCBI Taxonomy" id="60893"/>
    <lineage>
        <taxon>Bacteria</taxon>
        <taxon>Pseudomonadati</taxon>
        <taxon>Thermodesulfobacteriota</taxon>
        <taxon>Desulfobaccia</taxon>
        <taxon>Desulfobaccales</taxon>
        <taxon>Desulfobaccaceae</taxon>
        <taxon>Desulfobacca</taxon>
    </lineage>
</organism>
<sequence>MTGSLFAALGGLAVGRLLNLAVTDLAGDAARGTGQGLCPAGHGPLAWWDQMPLVNFFGRRGRCPRCGASFPWRYPLLEAAAAGLAGALWAKFPASPLLLAYFPLAALLLMLTTLDLMHQWLPDLLTLPGIALGLWLALTLPQLSFFQALGGALAGWAVFAGVRRLYGFLCRGKVPNPDLPHGLGGGDVKLLALIGAFLGIAALPLVLLITAVSGGLAGLVVLMRRPQGGSTSFPYGPFLALAAIFWLLVKA</sequence>
<evidence type="ECO:0000256" key="6">
    <source>
        <dbReference type="ARBA" id="ARBA00022989"/>
    </source>
</evidence>
<comment type="subcellular location">
    <subcellularLocation>
        <location evidence="1">Cell inner membrane</location>
        <topology evidence="1">Multi-pass membrane protein</topology>
    </subcellularLocation>
    <subcellularLocation>
        <location evidence="9">Cell membrane</location>
        <topology evidence="9">Multi-pass membrane protein</topology>
    </subcellularLocation>
</comment>
<dbReference type="InterPro" id="IPR014032">
    <property type="entry name" value="Peptidase_A24A_bac"/>
</dbReference>
<dbReference type="EC" id="3.4.23.43" evidence="9"/>
<dbReference type="GO" id="GO:0006465">
    <property type="term" value="P:signal peptide processing"/>
    <property type="evidence" value="ECO:0007669"/>
    <property type="project" value="TreeGrafter"/>
</dbReference>
<dbReference type="GO" id="GO:0008168">
    <property type="term" value="F:methyltransferase activity"/>
    <property type="evidence" value="ECO:0007669"/>
    <property type="project" value="UniProtKB-KW"/>
</dbReference>
<keyword evidence="9" id="KW-0489">Methyltransferase</keyword>
<dbReference type="InterPro" id="IPR050882">
    <property type="entry name" value="Prepilin_peptidase/N-MTase"/>
</dbReference>
<keyword evidence="5 9" id="KW-0812">Transmembrane</keyword>
<keyword evidence="9" id="KW-0645">Protease</keyword>
<comment type="similarity">
    <text evidence="2 8">Belongs to the peptidase A24 family.</text>
</comment>
<evidence type="ECO:0000313" key="13">
    <source>
        <dbReference type="EMBL" id="HGS05014.1"/>
    </source>
</evidence>
<dbReference type="Pfam" id="PF06750">
    <property type="entry name" value="A24_N_bact"/>
    <property type="match status" value="1"/>
</dbReference>
<keyword evidence="9" id="KW-0378">Hydrolase</keyword>
<dbReference type="GO" id="GO:0032259">
    <property type="term" value="P:methylation"/>
    <property type="evidence" value="ECO:0007669"/>
    <property type="project" value="UniProtKB-KW"/>
</dbReference>
<proteinExistence type="inferred from homology"/>
<evidence type="ECO:0000256" key="10">
    <source>
        <dbReference type="SAM" id="Phobius"/>
    </source>
</evidence>